<name>A0AAD3NNB6_LATJO</name>
<dbReference type="SMART" id="SM00060">
    <property type="entry name" value="FN3"/>
    <property type="match status" value="2"/>
</dbReference>
<evidence type="ECO:0000259" key="2">
    <source>
        <dbReference type="PROSITE" id="PS50853"/>
    </source>
</evidence>
<dbReference type="Pfam" id="PF00041">
    <property type="entry name" value="fn3"/>
    <property type="match status" value="2"/>
</dbReference>
<comment type="caution">
    <text evidence="3">The sequence shown here is derived from an EMBL/GenBank/DDBJ whole genome shotgun (WGS) entry which is preliminary data.</text>
</comment>
<reference evidence="3" key="1">
    <citation type="submission" date="2022-08" db="EMBL/GenBank/DDBJ databases">
        <title>Genome sequencing of akame (Lates japonicus).</title>
        <authorList>
            <person name="Hashiguchi Y."/>
            <person name="Takahashi H."/>
        </authorList>
    </citation>
    <scope>NUCLEOTIDE SEQUENCE</scope>
    <source>
        <strain evidence="3">Kochi</strain>
    </source>
</reference>
<dbReference type="FunFam" id="2.60.40.10:FF:000209">
    <property type="entry name" value="Sidekick cell adhesion molecule 2"/>
    <property type="match status" value="1"/>
</dbReference>
<dbReference type="Proteomes" id="UP001279410">
    <property type="component" value="Unassembled WGS sequence"/>
</dbReference>
<dbReference type="GO" id="GO:0007156">
    <property type="term" value="P:homophilic cell adhesion via plasma membrane adhesion molecules"/>
    <property type="evidence" value="ECO:0007669"/>
    <property type="project" value="TreeGrafter"/>
</dbReference>
<dbReference type="InterPro" id="IPR036116">
    <property type="entry name" value="FN3_sf"/>
</dbReference>
<evidence type="ECO:0000256" key="1">
    <source>
        <dbReference type="ARBA" id="ARBA00022737"/>
    </source>
</evidence>
<keyword evidence="4" id="KW-1185">Reference proteome</keyword>
<organism evidence="3 4">
    <name type="scientific">Lates japonicus</name>
    <name type="common">Japanese lates</name>
    <dbReference type="NCBI Taxonomy" id="270547"/>
    <lineage>
        <taxon>Eukaryota</taxon>
        <taxon>Metazoa</taxon>
        <taxon>Chordata</taxon>
        <taxon>Craniata</taxon>
        <taxon>Vertebrata</taxon>
        <taxon>Euteleostomi</taxon>
        <taxon>Actinopterygii</taxon>
        <taxon>Neopterygii</taxon>
        <taxon>Teleostei</taxon>
        <taxon>Neoteleostei</taxon>
        <taxon>Acanthomorphata</taxon>
        <taxon>Carangaria</taxon>
        <taxon>Carangaria incertae sedis</taxon>
        <taxon>Centropomidae</taxon>
        <taxon>Lates</taxon>
    </lineage>
</organism>
<dbReference type="InterPro" id="IPR003961">
    <property type="entry name" value="FN3_dom"/>
</dbReference>
<feature type="domain" description="Fibronectin type-III" evidence="2">
    <location>
        <begin position="17"/>
        <end position="117"/>
    </location>
</feature>
<dbReference type="GO" id="GO:0045202">
    <property type="term" value="C:synapse"/>
    <property type="evidence" value="ECO:0007669"/>
    <property type="project" value="TreeGrafter"/>
</dbReference>
<feature type="domain" description="Fibronectin type-III" evidence="2">
    <location>
        <begin position="122"/>
        <end position="221"/>
    </location>
</feature>
<dbReference type="PANTHER" id="PTHR13817">
    <property type="entry name" value="TITIN"/>
    <property type="match status" value="1"/>
</dbReference>
<dbReference type="Gene3D" id="2.60.40.10">
    <property type="entry name" value="Immunoglobulins"/>
    <property type="match status" value="2"/>
</dbReference>
<dbReference type="EMBL" id="BRZM01002040">
    <property type="protein sequence ID" value="GLD74179.1"/>
    <property type="molecule type" value="Genomic_DNA"/>
</dbReference>
<keyword evidence="1" id="KW-0677">Repeat</keyword>
<dbReference type="InterPro" id="IPR050964">
    <property type="entry name" value="Striated_Muscle_Regulatory"/>
</dbReference>
<dbReference type="GO" id="GO:0007416">
    <property type="term" value="P:synapse assembly"/>
    <property type="evidence" value="ECO:0007669"/>
    <property type="project" value="TreeGrafter"/>
</dbReference>
<dbReference type="FunFam" id="2.60.40.10:FF:000360">
    <property type="entry name" value="Sidekick cell adhesion molecule 2"/>
    <property type="match status" value="1"/>
</dbReference>
<accession>A0AAD3NNB6</accession>
<evidence type="ECO:0000313" key="4">
    <source>
        <dbReference type="Proteomes" id="UP001279410"/>
    </source>
</evidence>
<evidence type="ECO:0000313" key="3">
    <source>
        <dbReference type="EMBL" id="GLD74179.1"/>
    </source>
</evidence>
<dbReference type="PROSITE" id="PS50853">
    <property type="entry name" value="FN3"/>
    <property type="match status" value="2"/>
</dbReference>
<feature type="non-terminal residue" evidence="3">
    <location>
        <position position="1"/>
    </location>
</feature>
<proteinExistence type="predicted"/>
<dbReference type="AlphaFoldDB" id="A0AAD3NNB6"/>
<dbReference type="SUPFAM" id="SSF49265">
    <property type="entry name" value="Fibronectin type III"/>
    <property type="match status" value="1"/>
</dbReference>
<gene>
    <name evidence="3" type="ORF">AKAME5_002550700</name>
</gene>
<dbReference type="CDD" id="cd00063">
    <property type="entry name" value="FN3"/>
    <property type="match status" value="2"/>
</dbReference>
<dbReference type="PANTHER" id="PTHR13817:SF55">
    <property type="entry name" value="PROTEIN SIDEKICK-1"/>
    <property type="match status" value="1"/>
</dbReference>
<dbReference type="InterPro" id="IPR013783">
    <property type="entry name" value="Ig-like_fold"/>
</dbReference>
<protein>
    <submittedName>
        <fullName evidence="3">Protein sidekick-1 isoform X1</fullName>
    </submittedName>
</protein>
<sequence>MPGKASFFSTYLELPGAPSNLVISNISPRTATLRFRPGPDGKTAISRWIVEGQVVKKDGEEEAWRVVYQKDNQPDADTLEIPDLTPFTQYRFRMRQVNIVGSSPMSTPSRLIQTLQAAPDTHPSNLTLLSATQTSLRLSWKPLPESEDNSSPETVGYRLRVWRTDGQGEDRTEDVEGAGRTSEATIEGLNPWTQYQVQIQAYNSIGPGPWSNTVAANTAES</sequence>